<protein>
    <recommendedName>
        <fullName evidence="2">Carboxypeptidase regulatory-like domain-containing protein</fullName>
    </recommendedName>
</protein>
<dbReference type="PROSITE" id="PS51257">
    <property type="entry name" value="PROKAR_LIPOPROTEIN"/>
    <property type="match status" value="1"/>
</dbReference>
<organism evidence="1">
    <name type="scientific">hydrothermal vent metagenome</name>
    <dbReference type="NCBI Taxonomy" id="652676"/>
    <lineage>
        <taxon>unclassified sequences</taxon>
        <taxon>metagenomes</taxon>
        <taxon>ecological metagenomes</taxon>
    </lineage>
</organism>
<dbReference type="Pfam" id="PF13620">
    <property type="entry name" value="CarboxypepD_reg"/>
    <property type="match status" value="1"/>
</dbReference>
<evidence type="ECO:0000313" key="1">
    <source>
        <dbReference type="EMBL" id="VAW13110.1"/>
    </source>
</evidence>
<dbReference type="EMBL" id="UOEL01000099">
    <property type="protein sequence ID" value="VAW13110.1"/>
    <property type="molecule type" value="Genomic_DNA"/>
</dbReference>
<name>A0A3B0T8A5_9ZZZZ</name>
<sequence length="245" mass="27678">MKNSKKDHNMPFTGRKLITILLLVLITACNKDEITTFEPTSSSNLLFNKQSNRTQSGFQGFVYEKKQNGGIGNKIANVTITFTSEDKRTTRKVTTDSYGHYKISLPVARYYVLTEQRGYIQYSSTPGFFVVTKGKHTTGNFFLTKGTSGFQGFVYEEKQNGELGKKIPNATIYFTSEDRSSTIKVVSDKSGFYKISLPVARYYVIAKHWGHKRYSSAPGFFVVIKGKYNTGNISLKKGRYRGGFF</sequence>
<gene>
    <name evidence="1" type="ORF">MNBD_BACTEROID03-547</name>
</gene>
<dbReference type="InterPro" id="IPR008969">
    <property type="entry name" value="CarboxyPept-like_regulatory"/>
</dbReference>
<reference evidence="1" key="1">
    <citation type="submission" date="2018-06" db="EMBL/GenBank/DDBJ databases">
        <authorList>
            <person name="Zhirakovskaya E."/>
        </authorList>
    </citation>
    <scope>NUCLEOTIDE SEQUENCE</scope>
</reference>
<dbReference type="SUPFAM" id="SSF49464">
    <property type="entry name" value="Carboxypeptidase regulatory domain-like"/>
    <property type="match status" value="2"/>
</dbReference>
<evidence type="ECO:0008006" key="2">
    <source>
        <dbReference type="Google" id="ProtNLM"/>
    </source>
</evidence>
<proteinExistence type="predicted"/>
<dbReference type="AlphaFoldDB" id="A0A3B0T8A5"/>
<accession>A0A3B0T8A5</accession>
<dbReference type="Gene3D" id="2.60.40.1120">
    <property type="entry name" value="Carboxypeptidase-like, regulatory domain"/>
    <property type="match status" value="2"/>
</dbReference>